<reference evidence="5 6" key="1">
    <citation type="submission" date="2018-08" db="EMBL/GenBank/DDBJ databases">
        <title>Paraburkholderia sp. DHOM06 isolated from forest soil.</title>
        <authorList>
            <person name="Gao Z.-H."/>
            <person name="Qiu L.-H."/>
        </authorList>
    </citation>
    <scope>NUCLEOTIDE SEQUENCE [LARGE SCALE GENOMIC DNA]</scope>
    <source>
        <strain evidence="5 6">DHOM06</strain>
    </source>
</reference>
<dbReference type="PANTHER" id="PTHR37829:SF3">
    <property type="entry name" value="PROTEIN JAYE-RELATED"/>
    <property type="match status" value="1"/>
</dbReference>
<dbReference type="EMBL" id="QRGA01000005">
    <property type="protein sequence ID" value="RDU99238.1"/>
    <property type="molecule type" value="Genomic_DNA"/>
</dbReference>
<comment type="similarity">
    <text evidence="1">Belongs to the Mu gp47/PBSX XkdT family.</text>
</comment>
<dbReference type="Proteomes" id="UP000256838">
    <property type="component" value="Unassembled WGS sequence"/>
</dbReference>
<evidence type="ECO:0000259" key="2">
    <source>
        <dbReference type="Pfam" id="PF04865"/>
    </source>
</evidence>
<dbReference type="InterPro" id="IPR058530">
    <property type="entry name" value="Baseplate_J-like_C"/>
</dbReference>
<evidence type="ECO:0000259" key="3">
    <source>
        <dbReference type="Pfam" id="PF26078"/>
    </source>
</evidence>
<dbReference type="Pfam" id="PF26079">
    <property type="entry name" value="Baseplate_J_C"/>
    <property type="match status" value="1"/>
</dbReference>
<dbReference type="InterPro" id="IPR006949">
    <property type="entry name" value="Barrel_Baseplate_J-like"/>
</dbReference>
<evidence type="ECO:0000259" key="4">
    <source>
        <dbReference type="Pfam" id="PF26079"/>
    </source>
</evidence>
<evidence type="ECO:0000313" key="5">
    <source>
        <dbReference type="EMBL" id="RDU99238.1"/>
    </source>
</evidence>
<proteinExistence type="inferred from homology"/>
<evidence type="ECO:0000256" key="1">
    <source>
        <dbReference type="ARBA" id="ARBA00038087"/>
    </source>
</evidence>
<dbReference type="AlphaFoldDB" id="A0A3D8K1P4"/>
<name>A0A3D8K1P4_9BURK</name>
<dbReference type="Pfam" id="PF26078">
    <property type="entry name" value="Baseplate_J_M"/>
    <property type="match status" value="1"/>
</dbReference>
<comment type="caution">
    <text evidence="5">The sequence shown here is derived from an EMBL/GenBank/DDBJ whole genome shotgun (WGS) entry which is preliminary data.</text>
</comment>
<evidence type="ECO:0000313" key="6">
    <source>
        <dbReference type="Proteomes" id="UP000256838"/>
    </source>
</evidence>
<feature type="domain" description="Baseplate protein J-like barrel" evidence="2">
    <location>
        <begin position="90"/>
        <end position="165"/>
    </location>
</feature>
<organism evidence="5 6">
    <name type="scientific">Trinickia dinghuensis</name>
    <dbReference type="NCBI Taxonomy" id="2291023"/>
    <lineage>
        <taxon>Bacteria</taxon>
        <taxon>Pseudomonadati</taxon>
        <taxon>Pseudomonadota</taxon>
        <taxon>Betaproteobacteria</taxon>
        <taxon>Burkholderiales</taxon>
        <taxon>Burkholderiaceae</taxon>
        <taxon>Trinickia</taxon>
    </lineage>
</organism>
<sequence>MPFSRPTLSALRTQIWTDIKSAVGMTVSLLQKAVLKIVGTALAALVFGLYGYLDWIAKQAVPFTAEDEYLAGWGALKSVYLEAATQAVLTAQFTGSAGVDLPSGTAVNRTADGFAYVTTADAAVVGTTVTVNIKAVTAGSIGNCDVGTSVSLSAAITGIQSSGAVTAVVSSGADVEEQDDYRDRVMLAYQNPAQGGAQADYVTWARAVSGVTRAWCAPNGFGAGTVVVYFMMDDAESGHAGFPQGTNGVSQYDQGPGGAPRGAVAAGDQLTLANALITVQPVTALVYACSPIENQIGFRITGVTSVTTQAAIDGALADLMLREGEPGGTLDLSDVSSAIGSVSGSAGYLIAAITSTVNGTTTTYPPNTNITNATGQLPALGTITYA</sequence>
<dbReference type="RefSeq" id="WP_115533212.1">
    <property type="nucleotide sequence ID" value="NZ_QRGA01000005.1"/>
</dbReference>
<protein>
    <submittedName>
        <fullName evidence="5">Phage baseplate protein</fullName>
    </submittedName>
</protein>
<dbReference type="Pfam" id="PF04865">
    <property type="entry name" value="Baseplate_J"/>
    <property type="match status" value="1"/>
</dbReference>
<dbReference type="InterPro" id="IPR058531">
    <property type="entry name" value="Baseplate_J_M"/>
</dbReference>
<gene>
    <name evidence="5" type="ORF">DWV00_08945</name>
</gene>
<dbReference type="OrthoDB" id="7565172at2"/>
<feature type="domain" description="Baseplate J-like C-terminal" evidence="4">
    <location>
        <begin position="301"/>
        <end position="385"/>
    </location>
</feature>
<accession>A0A3D8K1P4</accession>
<dbReference type="PANTHER" id="PTHR37829">
    <property type="entry name" value="PHAGE-LIKE ELEMENT PBSX PROTEIN XKDT"/>
    <property type="match status" value="1"/>
</dbReference>
<feature type="domain" description="Baseplate J-like central" evidence="3">
    <location>
        <begin position="193"/>
        <end position="290"/>
    </location>
</feature>
<dbReference type="InterPro" id="IPR052399">
    <property type="entry name" value="Phage_Baseplate_Assmbl_Protein"/>
</dbReference>
<keyword evidence="6" id="KW-1185">Reference proteome</keyword>